<dbReference type="Gene3D" id="3.40.50.2000">
    <property type="entry name" value="Glycogen Phosphorylase B"/>
    <property type="match status" value="2"/>
</dbReference>
<dbReference type="PANTHER" id="PTHR12526:SF510">
    <property type="entry name" value="D-INOSITOL 3-PHOSPHATE GLYCOSYLTRANSFERASE"/>
    <property type="match status" value="1"/>
</dbReference>
<evidence type="ECO:0000313" key="4">
    <source>
        <dbReference type="EMBL" id="MDQ0288665.1"/>
    </source>
</evidence>
<dbReference type="PANTHER" id="PTHR12526">
    <property type="entry name" value="GLYCOSYLTRANSFERASE"/>
    <property type="match status" value="1"/>
</dbReference>
<keyword evidence="1" id="KW-0328">Glycosyltransferase</keyword>
<evidence type="ECO:0000256" key="1">
    <source>
        <dbReference type="ARBA" id="ARBA00022676"/>
    </source>
</evidence>
<dbReference type="Pfam" id="PF13439">
    <property type="entry name" value="Glyco_transf_4"/>
    <property type="match status" value="1"/>
</dbReference>
<feature type="domain" description="Glycosyltransferase subfamily 4-like N-terminal" evidence="3">
    <location>
        <begin position="21"/>
        <end position="188"/>
    </location>
</feature>
<keyword evidence="2" id="KW-0808">Transferase</keyword>
<dbReference type="InterPro" id="IPR028098">
    <property type="entry name" value="Glyco_trans_4-like_N"/>
</dbReference>
<dbReference type="EMBL" id="JAUSVL010000001">
    <property type="protein sequence ID" value="MDQ0288665.1"/>
    <property type="molecule type" value="Genomic_DNA"/>
</dbReference>
<evidence type="ECO:0000313" key="5">
    <source>
        <dbReference type="Proteomes" id="UP001238163"/>
    </source>
</evidence>
<dbReference type="CDD" id="cd03801">
    <property type="entry name" value="GT4_PimA-like"/>
    <property type="match status" value="1"/>
</dbReference>
<comment type="caution">
    <text evidence="4">The sequence shown here is derived from an EMBL/GenBank/DDBJ whole genome shotgun (WGS) entry which is preliminary data.</text>
</comment>
<dbReference type="Proteomes" id="UP001238163">
    <property type="component" value="Unassembled WGS sequence"/>
</dbReference>
<dbReference type="Pfam" id="PF13692">
    <property type="entry name" value="Glyco_trans_1_4"/>
    <property type="match status" value="1"/>
</dbReference>
<evidence type="ECO:0000256" key="2">
    <source>
        <dbReference type="ARBA" id="ARBA00022679"/>
    </source>
</evidence>
<name>A0AAE3VDV3_9BACT</name>
<evidence type="ECO:0000259" key="3">
    <source>
        <dbReference type="Pfam" id="PF13439"/>
    </source>
</evidence>
<reference evidence="4" key="1">
    <citation type="submission" date="2023-07" db="EMBL/GenBank/DDBJ databases">
        <title>Genomic Encyclopedia of Type Strains, Phase IV (KMG-IV): sequencing the most valuable type-strain genomes for metagenomic binning, comparative biology and taxonomic classification.</title>
        <authorList>
            <person name="Goeker M."/>
        </authorList>
    </citation>
    <scope>NUCLEOTIDE SEQUENCE</scope>
    <source>
        <strain evidence="4">DSM 24202</strain>
    </source>
</reference>
<dbReference type="RefSeq" id="WP_307259997.1">
    <property type="nucleotide sequence ID" value="NZ_JAUSVL010000001.1"/>
</dbReference>
<dbReference type="SUPFAM" id="SSF53756">
    <property type="entry name" value="UDP-Glycosyltransferase/glycogen phosphorylase"/>
    <property type="match status" value="1"/>
</dbReference>
<gene>
    <name evidence="4" type="ORF">J3R75_000772</name>
</gene>
<keyword evidence="5" id="KW-1185">Reference proteome</keyword>
<organism evidence="4 5">
    <name type="scientific">Oligosphaera ethanolica</name>
    <dbReference type="NCBI Taxonomy" id="760260"/>
    <lineage>
        <taxon>Bacteria</taxon>
        <taxon>Pseudomonadati</taxon>
        <taxon>Lentisphaerota</taxon>
        <taxon>Oligosphaeria</taxon>
        <taxon>Oligosphaerales</taxon>
        <taxon>Oligosphaeraceae</taxon>
        <taxon>Oligosphaera</taxon>
    </lineage>
</organism>
<accession>A0AAE3VDV3</accession>
<proteinExistence type="predicted"/>
<dbReference type="AlphaFoldDB" id="A0AAE3VDV3"/>
<dbReference type="GO" id="GO:0016757">
    <property type="term" value="F:glycosyltransferase activity"/>
    <property type="evidence" value="ECO:0007669"/>
    <property type="project" value="UniProtKB-KW"/>
</dbReference>
<protein>
    <submittedName>
        <fullName evidence="4">Glycosyltransferase involved in cell wall biosynthesis</fullName>
    </submittedName>
</protein>
<sequence>MSEENGSAALDVLHVTEACGGGVRRHLRLLIPALQARGVRCGLFAFGSRDEADFADDLSALAALGCDVSFRHHEGKGLGEYWGSWRALRTLIAARRPRVLHLHAGVAGVLGRCGCRPYPDLRIVYSPHAFAFHPSLPRLRNCAVRGAERLLACNVDAYVFVGRSEIADANLLGLPPERFQLVENGLPDDYCATLLEPAVARYKLEIAPGTIAVGVPCRLVRQKGLGIFLSAFAQVAEKHPAVQVLFCGDGPERDNLQRQAVSLGLSGRVRFLGTVPDLARKLTAFDLAMLPSFYEGLSYVLLECLGAAVPLLVSDILANIPRPEFRECLETFRVGDVGDLALRLDYGLEHLELMRGKAQIGAELIRSEFMLSSQVDKLALLYKRLARKCHGNGAAASIAENEAK</sequence>